<feature type="domain" description="CCHC-type" evidence="3">
    <location>
        <begin position="79"/>
        <end position="94"/>
    </location>
</feature>
<dbReference type="AlphaFoldDB" id="A0A5J9W4K8"/>
<dbReference type="InterPro" id="IPR001878">
    <property type="entry name" value="Znf_CCHC"/>
</dbReference>
<dbReference type="Proteomes" id="UP000324897">
    <property type="component" value="Unassembled WGS sequence"/>
</dbReference>
<evidence type="ECO:0000313" key="5">
    <source>
        <dbReference type="Proteomes" id="UP000324897"/>
    </source>
</evidence>
<feature type="domain" description="CCHC-type" evidence="3">
    <location>
        <begin position="60"/>
        <end position="74"/>
    </location>
</feature>
<feature type="compositionally biased region" description="Polar residues" evidence="2">
    <location>
        <begin position="362"/>
        <end position="373"/>
    </location>
</feature>
<dbReference type="SUPFAM" id="SSF57756">
    <property type="entry name" value="Retrovirus zinc finger-like domains"/>
    <property type="match status" value="1"/>
</dbReference>
<accession>A0A5J9W4K8</accession>
<dbReference type="GO" id="GO:0003676">
    <property type="term" value="F:nucleic acid binding"/>
    <property type="evidence" value="ECO:0007669"/>
    <property type="project" value="InterPro"/>
</dbReference>
<dbReference type="Gramene" id="TVU42866">
    <property type="protein sequence ID" value="TVU42866"/>
    <property type="gene ID" value="EJB05_09289"/>
</dbReference>
<dbReference type="SMART" id="SM00343">
    <property type="entry name" value="ZnF_C2HC"/>
    <property type="match status" value="2"/>
</dbReference>
<proteinExistence type="predicted"/>
<keyword evidence="5" id="KW-1185">Reference proteome</keyword>
<evidence type="ECO:0000259" key="3">
    <source>
        <dbReference type="PROSITE" id="PS50158"/>
    </source>
</evidence>
<feature type="region of interest" description="Disordered" evidence="2">
    <location>
        <begin position="301"/>
        <end position="373"/>
    </location>
</feature>
<dbReference type="Gene3D" id="4.10.60.10">
    <property type="entry name" value="Zinc finger, CCHC-type"/>
    <property type="match status" value="1"/>
</dbReference>
<feature type="compositionally biased region" description="Basic and acidic residues" evidence="2">
    <location>
        <begin position="344"/>
        <end position="354"/>
    </location>
</feature>
<feature type="compositionally biased region" description="Acidic residues" evidence="2">
    <location>
        <begin position="315"/>
        <end position="328"/>
    </location>
</feature>
<evidence type="ECO:0000256" key="1">
    <source>
        <dbReference type="PROSITE-ProRule" id="PRU00047"/>
    </source>
</evidence>
<comment type="caution">
    <text evidence="4">The sequence shown here is derived from an EMBL/GenBank/DDBJ whole genome shotgun (WGS) entry which is preliminary data.</text>
</comment>
<dbReference type="PANTHER" id="PTHR33170:SF48">
    <property type="entry name" value="CCHC-TYPE DOMAIN-CONTAINING PROTEIN"/>
    <property type="match status" value="1"/>
</dbReference>
<dbReference type="EMBL" id="RWGY01000005">
    <property type="protein sequence ID" value="TVU42866.1"/>
    <property type="molecule type" value="Genomic_DNA"/>
</dbReference>
<dbReference type="PROSITE" id="PS50158">
    <property type="entry name" value="ZF_CCHC"/>
    <property type="match status" value="2"/>
</dbReference>
<keyword evidence="1" id="KW-0479">Metal-binding</keyword>
<reference evidence="4 5" key="1">
    <citation type="journal article" date="2019" name="Sci. Rep.">
        <title>A high-quality genome of Eragrostis curvula grass provides insights into Poaceae evolution and supports new strategies to enhance forage quality.</title>
        <authorList>
            <person name="Carballo J."/>
            <person name="Santos B.A.C.M."/>
            <person name="Zappacosta D."/>
            <person name="Garbus I."/>
            <person name="Selva J.P."/>
            <person name="Gallo C.A."/>
            <person name="Diaz A."/>
            <person name="Albertini E."/>
            <person name="Caccamo M."/>
            <person name="Echenique V."/>
        </authorList>
    </citation>
    <scope>NUCLEOTIDE SEQUENCE [LARGE SCALE GENOMIC DNA]</scope>
    <source>
        <strain evidence="5">cv. Victoria</strain>
        <tissue evidence="4">Leaf</tissue>
    </source>
</reference>
<gene>
    <name evidence="4" type="ORF">EJB05_09289</name>
</gene>
<name>A0A5J9W4K8_9POAL</name>
<organism evidence="4 5">
    <name type="scientific">Eragrostis curvula</name>
    <name type="common">weeping love grass</name>
    <dbReference type="NCBI Taxonomy" id="38414"/>
    <lineage>
        <taxon>Eukaryota</taxon>
        <taxon>Viridiplantae</taxon>
        <taxon>Streptophyta</taxon>
        <taxon>Embryophyta</taxon>
        <taxon>Tracheophyta</taxon>
        <taxon>Spermatophyta</taxon>
        <taxon>Magnoliopsida</taxon>
        <taxon>Liliopsida</taxon>
        <taxon>Poales</taxon>
        <taxon>Poaceae</taxon>
        <taxon>PACMAD clade</taxon>
        <taxon>Chloridoideae</taxon>
        <taxon>Eragrostideae</taxon>
        <taxon>Eragrostidinae</taxon>
        <taxon>Eragrostis</taxon>
    </lineage>
</organism>
<dbReference type="InterPro" id="IPR036875">
    <property type="entry name" value="Znf_CCHC_sf"/>
</dbReference>
<evidence type="ECO:0000313" key="4">
    <source>
        <dbReference type="EMBL" id="TVU42866.1"/>
    </source>
</evidence>
<feature type="compositionally biased region" description="Basic and acidic residues" evidence="2">
    <location>
        <begin position="301"/>
        <end position="314"/>
    </location>
</feature>
<feature type="compositionally biased region" description="Low complexity" evidence="2">
    <location>
        <begin position="19"/>
        <end position="36"/>
    </location>
</feature>
<dbReference type="Pfam" id="PF00098">
    <property type="entry name" value="zf-CCHC"/>
    <property type="match status" value="1"/>
</dbReference>
<feature type="non-terminal residue" evidence="4">
    <location>
        <position position="1"/>
    </location>
</feature>
<evidence type="ECO:0000256" key="2">
    <source>
        <dbReference type="SAM" id="MobiDB-lite"/>
    </source>
</evidence>
<dbReference type="PANTHER" id="PTHR33170">
    <property type="entry name" value="DUF4283 DOMAIN-CONTAINING PROTEIN-RELATED"/>
    <property type="match status" value="1"/>
</dbReference>
<keyword evidence="1" id="KW-0862">Zinc</keyword>
<feature type="compositionally biased region" description="Basic and acidic residues" evidence="2">
    <location>
        <begin position="37"/>
        <end position="47"/>
    </location>
</feature>
<keyword evidence="1" id="KW-0863">Zinc-finger</keyword>
<dbReference type="GO" id="GO:0008270">
    <property type="term" value="F:zinc ion binding"/>
    <property type="evidence" value="ECO:0007669"/>
    <property type="project" value="UniProtKB-KW"/>
</dbReference>
<sequence length="612" mass="70473">MQPQFPPPQQFPPPPQQPPQQKFQENNQQRPVPKPVQKVEPKKKLEPKNPAVPRYVNVICYNCGGPGHYVHDCKLPKLCFICSKTGHASHDCDEWYKSQINAEYFGSASQGLGFYHVELDENEEEDKKQHWLNFSNCGVLCVAKGTLNKEELTKELAATFDDKWPWQVRQLDEFNFLVRFPPQKKVADLADLSYFPLKSEGIEVTLTVWEGDSLHKSLLQEVWVQVRGIPPKWCKWKVLNQIASSLGMLIDIDWQSLLASFYEMIRIKVAVKDAQKVTSKRLMEMRKAIYEISFKAELVEQKGGKDEKDEPRQGDDDDADDLGEEEEKKEDKMDTDGNASNKTTQDKAEPNKGTKDKRKGNPSGSKTCSEMNPYVNNFSLLSDLEMIHCDIEDEKLEDEDQGPGEVLVLDMEDENEAPILEIAGKPKQTENKRKQGNQWGPIMAKRTSTRNRGDSRAVMEKAQDLQRKRNMENNHHGNTSLAILYWEVYVIVNEQNRPIADLWDGVNLKCTFRRVCWRQISEIADREVGAHFEQVAALWLDKKKFAAINIVTSAVLWGLWKWKGMKQVWGQILALITNWSILCPEKSKDELAEYQQAVKEVMRRPERLKNKE</sequence>
<feature type="region of interest" description="Disordered" evidence="2">
    <location>
        <begin position="427"/>
        <end position="457"/>
    </location>
</feature>
<protein>
    <recommendedName>
        <fullName evidence="3">CCHC-type domain-containing protein</fullName>
    </recommendedName>
</protein>
<dbReference type="OrthoDB" id="694791at2759"/>
<feature type="compositionally biased region" description="Pro residues" evidence="2">
    <location>
        <begin position="1"/>
        <end position="18"/>
    </location>
</feature>
<feature type="region of interest" description="Disordered" evidence="2">
    <location>
        <begin position="1"/>
        <end position="47"/>
    </location>
</feature>